<gene>
    <name evidence="5" type="ORF">SPRI_4606</name>
</gene>
<proteinExistence type="predicted"/>
<dbReference type="CDD" id="cd14014">
    <property type="entry name" value="STKc_PknB_like"/>
    <property type="match status" value="1"/>
</dbReference>
<dbReference type="Gene3D" id="2.40.10.480">
    <property type="match status" value="1"/>
</dbReference>
<keyword evidence="2" id="KW-0547">Nucleotide-binding</keyword>
<keyword evidence="1" id="KW-0808">Transferase</keyword>
<dbReference type="Gene3D" id="1.10.510.10">
    <property type="entry name" value="Transferase(Phosphotransferase) domain 1"/>
    <property type="match status" value="1"/>
</dbReference>
<dbReference type="InterPro" id="IPR002372">
    <property type="entry name" value="PQQ_rpt_dom"/>
</dbReference>
<dbReference type="RefSeq" id="WP_053557250.1">
    <property type="nucleotide sequence ID" value="NZ_CP011340.1"/>
</dbReference>
<dbReference type="OrthoDB" id="9762169at2"/>
<dbReference type="PROSITE" id="PS00107">
    <property type="entry name" value="PROTEIN_KINASE_ATP"/>
    <property type="match status" value="1"/>
</dbReference>
<keyword evidence="4" id="KW-0067">ATP-binding</keyword>
<dbReference type="GO" id="GO:0005524">
    <property type="term" value="F:ATP binding"/>
    <property type="evidence" value="ECO:0007669"/>
    <property type="project" value="UniProtKB-UniRule"/>
</dbReference>
<evidence type="ECO:0000256" key="1">
    <source>
        <dbReference type="ARBA" id="ARBA00022679"/>
    </source>
</evidence>
<evidence type="ECO:0000256" key="4">
    <source>
        <dbReference type="ARBA" id="ARBA00022840"/>
    </source>
</evidence>
<accession>A0A0M4DUF9</accession>
<dbReference type="InterPro" id="IPR000719">
    <property type="entry name" value="Prot_kinase_dom"/>
</dbReference>
<dbReference type="PROSITE" id="PS00108">
    <property type="entry name" value="PROTEIN_KINASE_ST"/>
    <property type="match status" value="1"/>
</dbReference>
<dbReference type="GO" id="GO:0004674">
    <property type="term" value="F:protein serine/threonine kinase activity"/>
    <property type="evidence" value="ECO:0007669"/>
    <property type="project" value="UniProtKB-KW"/>
</dbReference>
<dbReference type="PATRIC" id="fig|38300.4.peg.4831"/>
<dbReference type="EMBL" id="CP011340">
    <property type="protein sequence ID" value="ALC22912.1"/>
    <property type="molecule type" value="Genomic_DNA"/>
</dbReference>
<dbReference type="Gene3D" id="2.130.10.10">
    <property type="entry name" value="YVTN repeat-like/Quinoprotein amine dehydrogenase"/>
    <property type="match status" value="1"/>
</dbReference>
<dbReference type="PANTHER" id="PTHR43289:SF34">
    <property type="entry name" value="SERINE_THREONINE-PROTEIN KINASE YBDM-RELATED"/>
    <property type="match status" value="1"/>
</dbReference>
<dbReference type="AlphaFoldDB" id="A0A0M4DUF9"/>
<evidence type="ECO:0000313" key="5">
    <source>
        <dbReference type="EMBL" id="ALC22912.1"/>
    </source>
</evidence>
<protein>
    <submittedName>
        <fullName evidence="5">Serine/threonine protein kinase</fullName>
    </submittedName>
</protein>
<dbReference type="SUPFAM" id="SSF56112">
    <property type="entry name" value="Protein kinase-like (PK-like)"/>
    <property type="match status" value="1"/>
</dbReference>
<dbReference type="Pfam" id="PF13360">
    <property type="entry name" value="PQQ_2"/>
    <property type="match status" value="1"/>
</dbReference>
<dbReference type="KEGG" id="spri:SPRI_4606"/>
<dbReference type="InterPro" id="IPR017441">
    <property type="entry name" value="Protein_kinase_ATP_BS"/>
</dbReference>
<keyword evidence="5" id="KW-0723">Serine/threonine-protein kinase</keyword>
<evidence type="ECO:0000256" key="2">
    <source>
        <dbReference type="ARBA" id="ARBA00022741"/>
    </source>
</evidence>
<dbReference type="InterPro" id="IPR008271">
    <property type="entry name" value="Ser/Thr_kinase_AS"/>
</dbReference>
<dbReference type="SMART" id="SM00220">
    <property type="entry name" value="S_TKc"/>
    <property type="match status" value="1"/>
</dbReference>
<organism evidence="5">
    <name type="scientific">Streptomyces pristinaespiralis</name>
    <dbReference type="NCBI Taxonomy" id="38300"/>
    <lineage>
        <taxon>Bacteria</taxon>
        <taxon>Bacillati</taxon>
        <taxon>Actinomycetota</taxon>
        <taxon>Actinomycetes</taxon>
        <taxon>Kitasatosporales</taxon>
        <taxon>Streptomycetaceae</taxon>
        <taxon>Streptomyces</taxon>
    </lineage>
</organism>
<reference evidence="5 6" key="1">
    <citation type="submission" date="2015-08" db="EMBL/GenBank/DDBJ databases">
        <title>Genome sequence of the pristinamycin over-producing bacterium Streptomyces pristinaespiralis HCCB10218.</title>
        <authorList>
            <person name="Tian J."/>
            <person name="Yang J."/>
            <person name="Li L."/>
            <person name="Ruan L."/>
            <person name="Wei W."/>
            <person name="Zheng G."/>
            <person name="Wei Z."/>
            <person name="Yang S."/>
            <person name="Ge M."/>
            <person name="Jiang W."/>
            <person name="Lu Y."/>
        </authorList>
    </citation>
    <scope>NUCLEOTIDE SEQUENCE [LARGE SCALE GENOMIC DNA]</scope>
    <source>
        <strain evidence="5 6">HCCB 10218</strain>
    </source>
</reference>
<dbReference type="Proteomes" id="UP000060513">
    <property type="component" value="Chromosome"/>
</dbReference>
<dbReference type="InterPro" id="IPR011047">
    <property type="entry name" value="Quinoprotein_ADH-like_sf"/>
</dbReference>
<dbReference type="SUPFAM" id="SSF50998">
    <property type="entry name" value="Quinoprotein alcohol dehydrogenase-like"/>
    <property type="match status" value="1"/>
</dbReference>
<dbReference type="InterPro" id="IPR015943">
    <property type="entry name" value="WD40/YVTN_repeat-like_dom_sf"/>
</dbReference>
<sequence>MQPLGPGDPIRLGPYRLLGVLGAGGMGRVYLGQDGAGRTAAVKVLHPGLTNDRHLTQRFVREAEAAQAVTSPGVARLLAAQTEAGRLWISTEFLAGPTLDSAVERHGPFDEPALRHLAHSLARTLCDIHRAGLIHRDIKPSNIILTRTGPRIIDFGIARPEHGLTLTTTGQAPATPGYGAPEQVLGQRVDPSADVFSLGAVLAYAAGGHRVFEGAHVAAVQYEVVHGQPRLDFVPGQFRSLIEPCLSKAPGHRPRPEHIARAFTTRRGDDKSWRTGALASDIKEREADVKRFVTAVGPRAGEQPSRRRFLVASLSAGGAVLAAAGGTTAWWLNHMGGPVAIPPDAEPVAHQEYADGKTPRPLWGPLSVAAEGTVPPPVAMHGVVIFSAHDGGLAAHKAVDGEAVWSLSEASGTAGMLQLSETHFIAVMDSGEVASLDASTGEQRWAVSAEAVQLLALDETCVYVLTGAEEIRAVEISGRKPLWTVNAPEGMQSADRPLAAAGAERLVVSGSNGVVIALSTDTGREVWRRGQGFGPAMPAIDRSSVYLGGRELAALMVADGTERWTVSGYTSSAADGWGAPWVKELNVFAVVGGRPQSVRMSNGDTDLMGDDSMEADVLSSLPPVVEGRSLLVDGAEGVSVFHDPPSRRAWVYKSDTGTPTVMAGAGRRVFLVSDGNVTAVPVL</sequence>
<keyword evidence="3 5" id="KW-0418">Kinase</keyword>
<dbReference type="STRING" id="38300.SPRI_4606"/>
<dbReference type="PROSITE" id="PS50011">
    <property type="entry name" value="PROTEIN_KINASE_DOM"/>
    <property type="match status" value="1"/>
</dbReference>
<name>A0A0M4DUF9_STRPR</name>
<dbReference type="Pfam" id="PF00069">
    <property type="entry name" value="Pkinase"/>
    <property type="match status" value="1"/>
</dbReference>
<dbReference type="PANTHER" id="PTHR43289">
    <property type="entry name" value="MITOGEN-ACTIVATED PROTEIN KINASE KINASE KINASE 20-RELATED"/>
    <property type="match status" value="1"/>
</dbReference>
<evidence type="ECO:0000256" key="3">
    <source>
        <dbReference type="ARBA" id="ARBA00022777"/>
    </source>
</evidence>
<dbReference type="SMART" id="SM00564">
    <property type="entry name" value="PQQ"/>
    <property type="match status" value="4"/>
</dbReference>
<dbReference type="GeneID" id="97234345"/>
<dbReference type="Gene3D" id="3.30.200.20">
    <property type="entry name" value="Phosphorylase Kinase, domain 1"/>
    <property type="match status" value="1"/>
</dbReference>
<dbReference type="InterPro" id="IPR018391">
    <property type="entry name" value="PQQ_b-propeller_rpt"/>
</dbReference>
<evidence type="ECO:0000313" key="6">
    <source>
        <dbReference type="Proteomes" id="UP000060513"/>
    </source>
</evidence>
<dbReference type="InterPro" id="IPR011009">
    <property type="entry name" value="Kinase-like_dom_sf"/>
</dbReference>